<sequence length="91" mass="9748">SRSTLSGDYDFEQTASGCIPCACACQHYCCSMGHGLGNGIPSMAPVWNVWLRHGHGNVPRNDVGQISGSTIISIVYTIYAAVNAIMNYSSY</sequence>
<proteinExistence type="predicted"/>
<evidence type="ECO:0000313" key="2">
    <source>
        <dbReference type="Proteomes" id="UP000053676"/>
    </source>
</evidence>
<organism evidence="1 2">
    <name type="scientific">Necator americanus</name>
    <name type="common">Human hookworm</name>
    <dbReference type="NCBI Taxonomy" id="51031"/>
    <lineage>
        <taxon>Eukaryota</taxon>
        <taxon>Metazoa</taxon>
        <taxon>Ecdysozoa</taxon>
        <taxon>Nematoda</taxon>
        <taxon>Chromadorea</taxon>
        <taxon>Rhabditida</taxon>
        <taxon>Rhabditina</taxon>
        <taxon>Rhabditomorpha</taxon>
        <taxon>Strongyloidea</taxon>
        <taxon>Ancylostomatidae</taxon>
        <taxon>Bunostominae</taxon>
        <taxon>Necator</taxon>
    </lineage>
</organism>
<feature type="non-terminal residue" evidence="1">
    <location>
        <position position="1"/>
    </location>
</feature>
<protein>
    <submittedName>
        <fullName evidence="1">Uncharacterized protein</fullName>
    </submittedName>
</protein>
<dbReference type="Proteomes" id="UP000053676">
    <property type="component" value="Unassembled WGS sequence"/>
</dbReference>
<dbReference type="EMBL" id="KI660189">
    <property type="protein sequence ID" value="ETN77150.1"/>
    <property type="molecule type" value="Genomic_DNA"/>
</dbReference>
<dbReference type="KEGG" id="nai:NECAME_03250"/>
<evidence type="ECO:0000313" key="1">
    <source>
        <dbReference type="EMBL" id="ETN77150.1"/>
    </source>
</evidence>
<name>W2T542_NECAM</name>
<keyword evidence="2" id="KW-1185">Reference proteome</keyword>
<dbReference type="AlphaFoldDB" id="W2T542"/>
<reference evidence="2" key="1">
    <citation type="journal article" date="2014" name="Nat. Genet.">
        <title>Genome of the human hookworm Necator americanus.</title>
        <authorList>
            <person name="Tang Y.T."/>
            <person name="Gao X."/>
            <person name="Rosa B.A."/>
            <person name="Abubucker S."/>
            <person name="Hallsworth-Pepin K."/>
            <person name="Martin J."/>
            <person name="Tyagi R."/>
            <person name="Heizer E."/>
            <person name="Zhang X."/>
            <person name="Bhonagiri-Palsikar V."/>
            <person name="Minx P."/>
            <person name="Warren W.C."/>
            <person name="Wang Q."/>
            <person name="Zhan B."/>
            <person name="Hotez P.J."/>
            <person name="Sternberg P.W."/>
            <person name="Dougall A."/>
            <person name="Gaze S.T."/>
            <person name="Mulvenna J."/>
            <person name="Sotillo J."/>
            <person name="Ranganathan S."/>
            <person name="Rabelo E.M."/>
            <person name="Wilson R.K."/>
            <person name="Felgner P.L."/>
            <person name="Bethony J."/>
            <person name="Hawdon J.M."/>
            <person name="Gasser R.B."/>
            <person name="Loukas A."/>
            <person name="Mitreva M."/>
        </authorList>
    </citation>
    <scope>NUCLEOTIDE SEQUENCE [LARGE SCALE GENOMIC DNA]</scope>
</reference>
<accession>W2T542</accession>
<gene>
    <name evidence="1" type="ORF">NECAME_03250</name>
</gene>